<dbReference type="Pfam" id="PF03372">
    <property type="entry name" value="Exo_endo_phos"/>
    <property type="match status" value="1"/>
</dbReference>
<dbReference type="AlphaFoldDB" id="A0A376AEZ4"/>
<keyword evidence="3" id="KW-1185">Reference proteome</keyword>
<name>A0A376AEZ4_9HYPH</name>
<gene>
    <name evidence="2" type="ORF">RHIZ70_2046</name>
</gene>
<protein>
    <recommendedName>
        <fullName evidence="1">Endonuclease/exonuclease/phosphatase domain-containing protein</fullName>
    </recommendedName>
</protein>
<dbReference type="Gene3D" id="3.60.10.10">
    <property type="entry name" value="Endonuclease/exonuclease/phosphatase"/>
    <property type="match status" value="1"/>
</dbReference>
<evidence type="ECO:0000313" key="3">
    <source>
        <dbReference type="Proteomes" id="UP000254764"/>
    </source>
</evidence>
<reference evidence="3" key="1">
    <citation type="submission" date="2018-07" db="EMBL/GenBank/DDBJ databases">
        <authorList>
            <person name="Peiro R."/>
            <person name="Begona"/>
            <person name="Cbmso G."/>
            <person name="Lopez M."/>
            <person name="Gonzalez S."/>
        </authorList>
    </citation>
    <scope>NUCLEOTIDE SEQUENCE [LARGE SCALE GENOMIC DNA]</scope>
</reference>
<dbReference type="InterPro" id="IPR005135">
    <property type="entry name" value="Endo/exonuclease/phosphatase"/>
</dbReference>
<dbReference type="GO" id="GO:0016020">
    <property type="term" value="C:membrane"/>
    <property type="evidence" value="ECO:0007669"/>
    <property type="project" value="GOC"/>
</dbReference>
<dbReference type="GO" id="GO:0003824">
    <property type="term" value="F:catalytic activity"/>
    <property type="evidence" value="ECO:0007669"/>
    <property type="project" value="InterPro"/>
</dbReference>
<evidence type="ECO:0000259" key="1">
    <source>
        <dbReference type="Pfam" id="PF03372"/>
    </source>
</evidence>
<dbReference type="OrthoDB" id="9813425at2"/>
<accession>A0A376AEZ4</accession>
<dbReference type="InterPro" id="IPR036691">
    <property type="entry name" value="Endo/exonu/phosph_ase_sf"/>
</dbReference>
<feature type="domain" description="Endonuclease/exonuclease/phosphatase" evidence="1">
    <location>
        <begin position="39"/>
        <end position="256"/>
    </location>
</feature>
<dbReference type="EMBL" id="UEYP01000002">
    <property type="protein sequence ID" value="SSC66338.1"/>
    <property type="molecule type" value="Genomic_DNA"/>
</dbReference>
<dbReference type="SUPFAM" id="SSF56219">
    <property type="entry name" value="DNase I-like"/>
    <property type="match status" value="1"/>
</dbReference>
<dbReference type="PANTHER" id="PTHR14859">
    <property type="entry name" value="CALCOFLUOR WHITE HYPERSENSITIVE PROTEIN PRECURSOR"/>
    <property type="match status" value="1"/>
</dbReference>
<dbReference type="GO" id="GO:0006506">
    <property type="term" value="P:GPI anchor biosynthetic process"/>
    <property type="evidence" value="ECO:0007669"/>
    <property type="project" value="TreeGrafter"/>
</dbReference>
<dbReference type="InterPro" id="IPR051916">
    <property type="entry name" value="GPI-anchor_lipid_remodeler"/>
</dbReference>
<evidence type="ECO:0000313" key="2">
    <source>
        <dbReference type="EMBL" id="SSC66338.1"/>
    </source>
</evidence>
<proteinExistence type="predicted"/>
<sequence length="271" mass="30059">MTKTNNTLASAVIASIKNRSNRIYNPLRRDVRDGSMLVASYNVHKCVGTDGRFDPERIIEVIREMNPDVIALQEADQRFGERSGLLDLPRLRLETGLMPVPVLHKPKSHGWRGNVLLFREGVVRDVHQVALPGLEPRGALVAEIDIEARAGLRIIAAHLGLLRWARRQQADTILDIIGRREERPTLLMGDFNEWRLGPGSALTRLESVFGPLPTPIPSYPARMPVLSLDRIMANRADLIAEMAVHDTPLARKASDHLPLLARIDLGAGSLG</sequence>
<dbReference type="STRING" id="1336235.GCA_000518785_00647"/>
<organism evidence="2 3">
    <name type="scientific">Ciceribacter selenitireducens ATCC BAA-1503</name>
    <dbReference type="NCBI Taxonomy" id="1336235"/>
    <lineage>
        <taxon>Bacteria</taxon>
        <taxon>Pseudomonadati</taxon>
        <taxon>Pseudomonadota</taxon>
        <taxon>Alphaproteobacteria</taxon>
        <taxon>Hyphomicrobiales</taxon>
        <taxon>Rhizobiaceae</taxon>
        <taxon>Ciceribacter</taxon>
    </lineage>
</organism>
<dbReference type="PANTHER" id="PTHR14859:SF15">
    <property type="entry name" value="ENDONUCLEASE_EXONUCLEASE_PHOSPHATASE DOMAIN-CONTAINING PROTEIN"/>
    <property type="match status" value="1"/>
</dbReference>
<dbReference type="RefSeq" id="WP_115669141.1">
    <property type="nucleotide sequence ID" value="NZ_UEYP01000002.1"/>
</dbReference>
<dbReference type="Proteomes" id="UP000254764">
    <property type="component" value="Unassembled WGS sequence"/>
</dbReference>